<accession>A0AAG5DHD3</accession>
<keyword evidence="3" id="KW-0963">Cytoplasm</keyword>
<sequence length="442" mass="48863">MEQRQAGALKEQYTRPAGNGVEPPNALLFRANHAKPPEIPVRAGAGNVKAPEVPPKNLTKRPTTIGASCKDESSHNSGIQLSQRAAPMPSRAPPVPQKSTNVVNNSNSVFPQGTSQSSATASIAKPVNASPATQGAARSNEASAKDPTIMTKPTTKPAKLEDYGSEDALRGIESGLRNVERAIKEQMSLRSSVDVEEQNNIPHPMKFGRMELMNKHSGSMGSAISLDNPYEGPASSSGVVQAFKFDRFDHSQKTISMERGVSMEKLRYDAGGNGGFTDLNTNGMDHGIHQRPVEHQFRSLDRHLPLEMQYGSSQQRQRSQEMEFIKQQLLPVIARNKDSNSLNRQMGLSKDDLRSRRRSSHDESLFSMNNAAPRMKEQWEDSTQSVMQRKNQLTAMLGDSQRYEAKRLETDAWLSRMETITERMGPVATTADVLEIQQKEQK</sequence>
<dbReference type="GO" id="GO:0005886">
    <property type="term" value="C:plasma membrane"/>
    <property type="evidence" value="ECO:0007669"/>
    <property type="project" value="TreeGrafter"/>
</dbReference>
<name>A0AAG5DHD3_ANOAO</name>
<reference evidence="7" key="1">
    <citation type="submission" date="2024-04" db="UniProtKB">
        <authorList>
            <consortium name="EnsemblMetazoa"/>
        </authorList>
    </citation>
    <scope>IDENTIFICATION</scope>
    <source>
        <strain evidence="7">EBRO</strain>
    </source>
</reference>
<keyword evidence="8" id="KW-1185">Reference proteome</keyword>
<evidence type="ECO:0000313" key="8">
    <source>
        <dbReference type="Proteomes" id="UP000075880"/>
    </source>
</evidence>
<evidence type="ECO:0000256" key="4">
    <source>
        <dbReference type="ARBA" id="ARBA00022837"/>
    </source>
</evidence>
<dbReference type="GO" id="GO:0045202">
    <property type="term" value="C:synapse"/>
    <property type="evidence" value="ECO:0007669"/>
    <property type="project" value="GOC"/>
</dbReference>
<evidence type="ECO:0000313" key="7">
    <source>
        <dbReference type="EnsemblMetazoa" id="ENSAATROPP010108"/>
    </source>
</evidence>
<dbReference type="Proteomes" id="UP000075880">
    <property type="component" value="Unassembled WGS sequence"/>
</dbReference>
<feature type="region of interest" description="Disordered" evidence="6">
    <location>
        <begin position="1"/>
        <end position="25"/>
    </location>
</feature>
<evidence type="ECO:0000256" key="3">
    <source>
        <dbReference type="ARBA" id="ARBA00022490"/>
    </source>
</evidence>
<dbReference type="InterPro" id="IPR050774">
    <property type="entry name" value="KCMF1/Dystrophin"/>
</dbReference>
<dbReference type="PANTHER" id="PTHR12268">
    <property type="entry name" value="E3 UBIQUITIN-PROTEIN LIGASE KCMF1"/>
    <property type="match status" value="1"/>
</dbReference>
<evidence type="ECO:0000256" key="6">
    <source>
        <dbReference type="SAM" id="MobiDB-lite"/>
    </source>
</evidence>
<keyword evidence="4" id="KW-0106">Calcium</keyword>
<dbReference type="AlphaFoldDB" id="A0AAG5DHD3"/>
<dbReference type="GO" id="GO:0099536">
    <property type="term" value="P:synaptic signaling"/>
    <property type="evidence" value="ECO:0007669"/>
    <property type="project" value="TreeGrafter"/>
</dbReference>
<dbReference type="SUPFAM" id="SSF46966">
    <property type="entry name" value="Spectrin repeat"/>
    <property type="match status" value="1"/>
</dbReference>
<feature type="compositionally biased region" description="Basic and acidic residues" evidence="6">
    <location>
        <begin position="349"/>
        <end position="363"/>
    </location>
</feature>
<protein>
    <submittedName>
        <fullName evidence="7">Uncharacterized protein</fullName>
    </submittedName>
</protein>
<dbReference type="PANTHER" id="PTHR12268:SF14">
    <property type="entry name" value="DYSTROPHIN-1"/>
    <property type="match status" value="1"/>
</dbReference>
<evidence type="ECO:0000256" key="2">
    <source>
        <dbReference type="ARBA" id="ARBA00004496"/>
    </source>
</evidence>
<comment type="subcellular location">
    <subcellularLocation>
        <location evidence="1">Cell membrane</location>
        <topology evidence="1">Peripheral membrane protein</topology>
        <orientation evidence="1">Cytoplasmic side</orientation>
    </subcellularLocation>
    <subcellularLocation>
        <location evidence="2">Cytoplasm</location>
    </subcellularLocation>
</comment>
<feature type="compositionally biased region" description="Low complexity" evidence="6">
    <location>
        <begin position="99"/>
        <end position="109"/>
    </location>
</feature>
<evidence type="ECO:0000256" key="1">
    <source>
        <dbReference type="ARBA" id="ARBA00004413"/>
    </source>
</evidence>
<feature type="compositionally biased region" description="Polar residues" evidence="6">
    <location>
        <begin position="110"/>
        <end position="121"/>
    </location>
</feature>
<feature type="compositionally biased region" description="Polar residues" evidence="6">
    <location>
        <begin position="130"/>
        <end position="142"/>
    </location>
</feature>
<organism evidence="7 8">
    <name type="scientific">Anopheles atroparvus</name>
    <name type="common">European mosquito</name>
    <dbReference type="NCBI Taxonomy" id="41427"/>
    <lineage>
        <taxon>Eukaryota</taxon>
        <taxon>Metazoa</taxon>
        <taxon>Ecdysozoa</taxon>
        <taxon>Arthropoda</taxon>
        <taxon>Hexapoda</taxon>
        <taxon>Insecta</taxon>
        <taxon>Pterygota</taxon>
        <taxon>Neoptera</taxon>
        <taxon>Endopterygota</taxon>
        <taxon>Diptera</taxon>
        <taxon>Nematocera</taxon>
        <taxon>Culicoidea</taxon>
        <taxon>Culicidae</taxon>
        <taxon>Anophelinae</taxon>
        <taxon>Anopheles</taxon>
    </lineage>
</organism>
<dbReference type="EnsemblMetazoa" id="ENSAATROPT011186">
    <property type="protein sequence ID" value="ENSAATROPP010108"/>
    <property type="gene ID" value="ENSAATROPG009107"/>
</dbReference>
<keyword evidence="5" id="KW-0206">Cytoskeleton</keyword>
<feature type="region of interest" description="Disordered" evidence="6">
    <location>
        <begin position="336"/>
        <end position="363"/>
    </location>
</feature>
<evidence type="ECO:0000256" key="5">
    <source>
        <dbReference type="ARBA" id="ARBA00023212"/>
    </source>
</evidence>
<feature type="region of interest" description="Disordered" evidence="6">
    <location>
        <begin position="38"/>
        <end position="166"/>
    </location>
</feature>
<proteinExistence type="predicted"/>